<protein>
    <recommendedName>
        <fullName evidence="3">DUF1488 domain-containing protein</fullName>
    </recommendedName>
</protein>
<accession>A0ABT6MV57</accession>
<dbReference type="RefSeq" id="WP_280943699.1">
    <property type="nucleotide sequence ID" value="NZ_JARYGX010000027.1"/>
</dbReference>
<gene>
    <name evidence="1" type="ORF">QF205_15580</name>
</gene>
<proteinExistence type="predicted"/>
<dbReference type="Proteomes" id="UP001160550">
    <property type="component" value="Unassembled WGS sequence"/>
</dbReference>
<reference evidence="1" key="1">
    <citation type="journal article" date="2007" name="Int. J. Syst. Evol. Microbiol.">
        <title>Luteimonas composti sp. nov., a moderately thermophilic bacterium isolated from food waste.</title>
        <authorList>
            <person name="Young C.C."/>
            <person name="Kampfer P."/>
            <person name="Chen W.M."/>
            <person name="Yen W.S."/>
            <person name="Arun A.B."/>
            <person name="Lai W.A."/>
            <person name="Shen F.T."/>
            <person name="Rekha P.D."/>
            <person name="Lin K.Y."/>
            <person name="Chou J.H."/>
        </authorList>
    </citation>
    <scope>NUCLEOTIDE SEQUENCE</scope>
    <source>
        <strain evidence="1">CC-YY355</strain>
    </source>
</reference>
<evidence type="ECO:0008006" key="3">
    <source>
        <dbReference type="Google" id="ProtNLM"/>
    </source>
</evidence>
<reference evidence="1" key="2">
    <citation type="submission" date="2023-04" db="EMBL/GenBank/DDBJ databases">
        <authorList>
            <person name="Sun J.-Q."/>
        </authorList>
    </citation>
    <scope>NUCLEOTIDE SEQUENCE</scope>
    <source>
        <strain evidence="1">CC-YY355</strain>
    </source>
</reference>
<evidence type="ECO:0000313" key="2">
    <source>
        <dbReference type="Proteomes" id="UP001160550"/>
    </source>
</evidence>
<name>A0ABT6MV57_9GAMM</name>
<keyword evidence="2" id="KW-1185">Reference proteome</keyword>
<organism evidence="1 2">
    <name type="scientific">Luteimonas composti</name>
    <dbReference type="NCBI Taxonomy" id="398257"/>
    <lineage>
        <taxon>Bacteria</taxon>
        <taxon>Pseudomonadati</taxon>
        <taxon>Pseudomonadota</taxon>
        <taxon>Gammaproteobacteria</taxon>
        <taxon>Lysobacterales</taxon>
        <taxon>Lysobacteraceae</taxon>
        <taxon>Luteimonas</taxon>
    </lineage>
</organism>
<evidence type="ECO:0000313" key="1">
    <source>
        <dbReference type="EMBL" id="MDH7454482.1"/>
    </source>
</evidence>
<sequence length="95" mass="10473">MSNSSSILKGIRTTWAGLHGEGMQLELSCEISGQEHYFASFVADDTDETLFFELAVSGHRVRIPVSQLESLIVAAKTDVHSESWYDKQPVVGNDT</sequence>
<dbReference type="EMBL" id="JARYGX010000027">
    <property type="protein sequence ID" value="MDH7454482.1"/>
    <property type="molecule type" value="Genomic_DNA"/>
</dbReference>
<comment type="caution">
    <text evidence="1">The sequence shown here is derived from an EMBL/GenBank/DDBJ whole genome shotgun (WGS) entry which is preliminary data.</text>
</comment>